<evidence type="ECO:0000313" key="4">
    <source>
        <dbReference type="Proteomes" id="UP000194218"/>
    </source>
</evidence>
<dbReference type="Proteomes" id="UP000194218">
    <property type="component" value="Chromosome"/>
</dbReference>
<dbReference type="InterPro" id="IPR012338">
    <property type="entry name" value="Beta-lactam/transpept-like"/>
</dbReference>
<keyword evidence="1" id="KW-0732">Signal</keyword>
<dbReference type="AlphaFoldDB" id="A0A1W7CWC4"/>
<sequence length="382" mass="40069">MKWGKGTLSILVGAVCALAVTLPGGAAHAAAPEEERPATLAALRAFHSAAGPGAAVHAGDSSGSWTLSSGTGTFGADRPIAADEHFRAGSQTKTFVATVVLQLAEEGRVSLDAPIEGYLPGVVTGNGHDGTRITVRQLLQHISGIGAYGPAPGIETPPAEPDGTYALAELVRHGLNRMPAVEPGTSFIYSNINYWILGMLVEELTGTPVHRAVTERVIEPLGLERTVFPAPGERALPEPAVNGYHGARVGPVQFWTPVISYDPSLFSSAAAMVSTLEDLTSFYRALTAGEILSPASLAEMRDVWPVGEAGYGLGLSRYRELSCGGTAWGHDGLLLGYMTYTLVTDDGRHASVVTNAYFQVNTPRAQLHALLDTALCESGADR</sequence>
<dbReference type="Pfam" id="PF00144">
    <property type="entry name" value="Beta-lactamase"/>
    <property type="match status" value="1"/>
</dbReference>
<feature type="signal peptide" evidence="1">
    <location>
        <begin position="1"/>
        <end position="29"/>
    </location>
</feature>
<feature type="domain" description="Beta-lactamase-related" evidence="2">
    <location>
        <begin position="50"/>
        <end position="353"/>
    </location>
</feature>
<name>A0A1W7CWC4_9ACTN</name>
<dbReference type="Gene3D" id="3.40.710.10">
    <property type="entry name" value="DD-peptidase/beta-lactamase superfamily"/>
    <property type="match status" value="1"/>
</dbReference>
<protein>
    <recommendedName>
        <fullName evidence="2">Beta-lactamase-related domain-containing protein</fullName>
    </recommendedName>
</protein>
<accession>A0A1W7CWC4</accession>
<dbReference type="PANTHER" id="PTHR46825:SF7">
    <property type="entry name" value="D-ALANYL-D-ALANINE CARBOXYPEPTIDASE"/>
    <property type="match status" value="1"/>
</dbReference>
<dbReference type="PANTHER" id="PTHR46825">
    <property type="entry name" value="D-ALANYL-D-ALANINE-CARBOXYPEPTIDASE/ENDOPEPTIDASE AMPH"/>
    <property type="match status" value="1"/>
</dbReference>
<dbReference type="KEGG" id="smao:CAG99_09720"/>
<feature type="chain" id="PRO_5013071802" description="Beta-lactamase-related domain-containing protein" evidence="1">
    <location>
        <begin position="30"/>
        <end position="382"/>
    </location>
</feature>
<reference evidence="3 4" key="1">
    <citation type="submission" date="2017-05" db="EMBL/GenBank/DDBJ databases">
        <title>Complete genome sequence of Streptomyces sp. SCSIO 03032 revealed the diverse biosynthetic pathways for its bioactive secondary metabolites.</title>
        <authorList>
            <person name="Ma L."/>
            <person name="Zhu Y."/>
            <person name="Zhang W."/>
            <person name="Zhang G."/>
            <person name="Tian X."/>
            <person name="Zhang S."/>
            <person name="Zhang C."/>
        </authorList>
    </citation>
    <scope>NUCLEOTIDE SEQUENCE [LARGE SCALE GENOMIC DNA]</scope>
    <source>
        <strain evidence="3 4">SCSIO 03032</strain>
    </source>
</reference>
<dbReference type="InterPro" id="IPR050491">
    <property type="entry name" value="AmpC-like"/>
</dbReference>
<evidence type="ECO:0000313" key="3">
    <source>
        <dbReference type="EMBL" id="ARQ69101.1"/>
    </source>
</evidence>
<dbReference type="InterPro" id="IPR001466">
    <property type="entry name" value="Beta-lactam-related"/>
</dbReference>
<dbReference type="RefSeq" id="WP_086158680.1">
    <property type="nucleotide sequence ID" value="NZ_CP021121.1"/>
</dbReference>
<dbReference type="EMBL" id="CP021121">
    <property type="protein sequence ID" value="ARQ69101.1"/>
    <property type="molecule type" value="Genomic_DNA"/>
</dbReference>
<dbReference type="OrthoDB" id="3862163at2"/>
<keyword evidence="4" id="KW-1185">Reference proteome</keyword>
<dbReference type="SUPFAM" id="SSF56601">
    <property type="entry name" value="beta-lactamase/transpeptidase-like"/>
    <property type="match status" value="1"/>
</dbReference>
<evidence type="ECO:0000256" key="1">
    <source>
        <dbReference type="SAM" id="SignalP"/>
    </source>
</evidence>
<proteinExistence type="predicted"/>
<gene>
    <name evidence="3" type="ORF">CAG99_09720</name>
</gene>
<evidence type="ECO:0000259" key="2">
    <source>
        <dbReference type="Pfam" id="PF00144"/>
    </source>
</evidence>
<organism evidence="3 4">
    <name type="scientific">Streptomyces marincola</name>
    <dbReference type="NCBI Taxonomy" id="2878388"/>
    <lineage>
        <taxon>Bacteria</taxon>
        <taxon>Bacillati</taxon>
        <taxon>Actinomycetota</taxon>
        <taxon>Actinomycetes</taxon>
        <taxon>Kitasatosporales</taxon>
        <taxon>Streptomycetaceae</taxon>
        <taxon>Streptomyces</taxon>
    </lineage>
</organism>